<dbReference type="SUPFAM" id="SSF46626">
    <property type="entry name" value="Cytochrome c"/>
    <property type="match status" value="1"/>
</dbReference>
<sequence>MRILLLLALAAAAGPAGAAEDRPPPGASSCSGCHGPIAGAAVPTLTGLSAESIAGALAAFRAGTRPATVMDRIAKGFTEEESRAIAAWLAARGGT</sequence>
<evidence type="ECO:0000256" key="3">
    <source>
        <dbReference type="ARBA" id="ARBA00023004"/>
    </source>
</evidence>
<accession>A0A509EJG0</accession>
<gene>
    <name evidence="7" type="primary">fccA</name>
    <name evidence="7" type="ORF">MET9862_05159</name>
</gene>
<dbReference type="EMBL" id="CABFPH010000132">
    <property type="protein sequence ID" value="VUD74527.1"/>
    <property type="molecule type" value="Genomic_DNA"/>
</dbReference>
<evidence type="ECO:0000256" key="5">
    <source>
        <dbReference type="SAM" id="SignalP"/>
    </source>
</evidence>
<keyword evidence="5" id="KW-0732">Signal</keyword>
<dbReference type="GO" id="GO:0046872">
    <property type="term" value="F:metal ion binding"/>
    <property type="evidence" value="ECO:0007669"/>
    <property type="project" value="UniProtKB-KW"/>
</dbReference>
<evidence type="ECO:0000259" key="6">
    <source>
        <dbReference type="PROSITE" id="PS51007"/>
    </source>
</evidence>
<feature type="signal peptide" evidence="5">
    <location>
        <begin position="1"/>
        <end position="18"/>
    </location>
</feature>
<dbReference type="GO" id="GO:0020037">
    <property type="term" value="F:heme binding"/>
    <property type="evidence" value="ECO:0007669"/>
    <property type="project" value="InterPro"/>
</dbReference>
<evidence type="ECO:0000313" key="7">
    <source>
        <dbReference type="EMBL" id="VUD74527.1"/>
    </source>
</evidence>
<dbReference type="PROSITE" id="PS51007">
    <property type="entry name" value="CYTC"/>
    <property type="match status" value="1"/>
</dbReference>
<feature type="domain" description="Cytochrome c" evidence="6">
    <location>
        <begin position="9"/>
        <end position="93"/>
    </location>
</feature>
<keyword evidence="2 4" id="KW-0479">Metal-binding</keyword>
<reference evidence="7 8" key="1">
    <citation type="submission" date="2019-06" db="EMBL/GenBank/DDBJ databases">
        <authorList>
            <person name="Rodrigo-Torres L."/>
            <person name="Arahal R. D."/>
            <person name="Lucena T."/>
        </authorList>
    </citation>
    <scope>NUCLEOTIDE SEQUENCE [LARGE SCALE GENOMIC DNA]</scope>
    <source>
        <strain evidence="7 8">SB0023/3</strain>
    </source>
</reference>
<dbReference type="InterPro" id="IPR036909">
    <property type="entry name" value="Cyt_c-like_dom_sf"/>
</dbReference>
<dbReference type="RefSeq" id="WP_142585827.1">
    <property type="nucleotide sequence ID" value="NZ_CABFPH010000132.1"/>
</dbReference>
<feature type="chain" id="PRO_5021231390" evidence="5">
    <location>
        <begin position="19"/>
        <end position="95"/>
    </location>
</feature>
<evidence type="ECO:0000256" key="4">
    <source>
        <dbReference type="PROSITE-ProRule" id="PRU00433"/>
    </source>
</evidence>
<dbReference type="OrthoDB" id="9808603at2"/>
<keyword evidence="8" id="KW-1185">Reference proteome</keyword>
<evidence type="ECO:0000256" key="2">
    <source>
        <dbReference type="ARBA" id="ARBA00022723"/>
    </source>
</evidence>
<dbReference type="Gene3D" id="1.10.760.10">
    <property type="entry name" value="Cytochrome c-like domain"/>
    <property type="match status" value="1"/>
</dbReference>
<proteinExistence type="predicted"/>
<dbReference type="GO" id="GO:0009055">
    <property type="term" value="F:electron transfer activity"/>
    <property type="evidence" value="ECO:0007669"/>
    <property type="project" value="InterPro"/>
</dbReference>
<organism evidence="7 8">
    <name type="scientific">Methylobacterium symbioticum</name>
    <dbReference type="NCBI Taxonomy" id="2584084"/>
    <lineage>
        <taxon>Bacteria</taxon>
        <taxon>Pseudomonadati</taxon>
        <taxon>Pseudomonadota</taxon>
        <taxon>Alphaproteobacteria</taxon>
        <taxon>Hyphomicrobiales</taxon>
        <taxon>Methylobacteriaceae</taxon>
        <taxon>Methylobacterium</taxon>
    </lineage>
</organism>
<keyword evidence="1 4" id="KW-0349">Heme</keyword>
<protein>
    <submittedName>
        <fullName evidence="7">Cytochrome subunit of sulfide dehydrogenase</fullName>
    </submittedName>
</protein>
<evidence type="ECO:0000313" key="8">
    <source>
        <dbReference type="Proteomes" id="UP000410984"/>
    </source>
</evidence>
<dbReference type="Proteomes" id="UP000410984">
    <property type="component" value="Unassembled WGS sequence"/>
</dbReference>
<name>A0A509EJG0_9HYPH</name>
<keyword evidence="3 4" id="KW-0408">Iron</keyword>
<dbReference type="InterPro" id="IPR009056">
    <property type="entry name" value="Cyt_c-like_dom"/>
</dbReference>
<evidence type="ECO:0000256" key="1">
    <source>
        <dbReference type="ARBA" id="ARBA00022617"/>
    </source>
</evidence>
<dbReference type="AlphaFoldDB" id="A0A509EJG0"/>